<dbReference type="AlphaFoldDB" id="C4J7G3"/>
<accession>C4J7G3</accession>
<sequence length="62" mass="6962">MVTTCNIVPFMMHTIDELQNRLRCHIITTKSANEQPKLCPSATHFPHPLHLMPSSTAYVSNG</sequence>
<evidence type="ECO:0000313" key="1">
    <source>
        <dbReference type="EMBL" id="ACR37113.1"/>
    </source>
</evidence>
<dbReference type="EMBL" id="BT086760">
    <property type="protein sequence ID" value="ACR37113.1"/>
    <property type="molecule type" value="mRNA"/>
</dbReference>
<reference evidence="1" key="2">
    <citation type="submission" date="2012-06" db="EMBL/GenBank/DDBJ databases">
        <authorList>
            <person name="Yu Y."/>
            <person name="Currie J."/>
            <person name="Lomeli R."/>
            <person name="Angelova A."/>
            <person name="Collura K."/>
            <person name="Wissotski M."/>
            <person name="Campos D."/>
            <person name="Kudrna D."/>
            <person name="Golser W."/>
            <person name="Ashely E."/>
            <person name="Descour A."/>
            <person name="Fernandes J."/>
            <person name="Soderlund C."/>
            <person name="Walbot V."/>
        </authorList>
    </citation>
    <scope>NUCLEOTIDE SEQUENCE</scope>
    <source>
        <strain evidence="1">B73</strain>
    </source>
</reference>
<reference evidence="1" key="1">
    <citation type="journal article" date="2009" name="PLoS Genet.">
        <title>Sequencing, mapping, and analysis of 27,455 maize full-length cDNAs.</title>
        <authorList>
            <person name="Soderlund C."/>
            <person name="Descour A."/>
            <person name="Kudrna D."/>
            <person name="Bomhoff M."/>
            <person name="Boyd L."/>
            <person name="Currie J."/>
            <person name="Angelova A."/>
            <person name="Collura K."/>
            <person name="Wissotski M."/>
            <person name="Ashley E."/>
            <person name="Morrow D."/>
            <person name="Fernandes J."/>
            <person name="Walbot V."/>
            <person name="Yu Y."/>
        </authorList>
    </citation>
    <scope>NUCLEOTIDE SEQUENCE</scope>
    <source>
        <strain evidence="1">B73</strain>
    </source>
</reference>
<name>C4J7G3_MAIZE</name>
<organism evidence="1">
    <name type="scientific">Zea mays</name>
    <name type="common">Maize</name>
    <dbReference type="NCBI Taxonomy" id="4577"/>
    <lineage>
        <taxon>Eukaryota</taxon>
        <taxon>Viridiplantae</taxon>
        <taxon>Streptophyta</taxon>
        <taxon>Embryophyta</taxon>
        <taxon>Tracheophyta</taxon>
        <taxon>Spermatophyta</taxon>
        <taxon>Magnoliopsida</taxon>
        <taxon>Liliopsida</taxon>
        <taxon>Poales</taxon>
        <taxon>Poaceae</taxon>
        <taxon>PACMAD clade</taxon>
        <taxon>Panicoideae</taxon>
        <taxon>Andropogonodae</taxon>
        <taxon>Andropogoneae</taxon>
        <taxon>Tripsacinae</taxon>
        <taxon>Zea</taxon>
    </lineage>
</organism>
<proteinExistence type="evidence at transcript level"/>
<protein>
    <submittedName>
        <fullName evidence="1">Uncharacterized protein</fullName>
    </submittedName>
</protein>